<dbReference type="EC" id="3.1.1.-" evidence="6"/>
<organism evidence="10 11">
    <name type="scientific">Saccharomyces pastorianus</name>
    <name type="common">Lager yeast</name>
    <name type="synonym">Saccharomyces cerevisiae x Saccharomyces eubayanus</name>
    <dbReference type="NCBI Taxonomy" id="27292"/>
    <lineage>
        <taxon>Eukaryota</taxon>
        <taxon>Fungi</taxon>
        <taxon>Dikarya</taxon>
        <taxon>Ascomycota</taxon>
        <taxon>Saccharomycotina</taxon>
        <taxon>Saccharomycetes</taxon>
        <taxon>Saccharomycetales</taxon>
        <taxon>Saccharomycetaceae</taxon>
        <taxon>Saccharomyces</taxon>
    </lineage>
</organism>
<evidence type="ECO:0000256" key="8">
    <source>
        <dbReference type="SAM" id="MobiDB-lite"/>
    </source>
</evidence>
<evidence type="ECO:0000256" key="6">
    <source>
        <dbReference type="PIRNR" id="PIRNR022950"/>
    </source>
</evidence>
<comment type="similarity">
    <text evidence="1 6">Belongs to the AB hydrolase superfamily.</text>
</comment>
<dbReference type="OrthoDB" id="194865at2759"/>
<evidence type="ECO:0000259" key="9">
    <source>
        <dbReference type="Pfam" id="PF00561"/>
    </source>
</evidence>
<dbReference type="FunFam" id="3.40.50.1820:FF:000372">
    <property type="entry name" value="Protein phosphatase methylesterase 1"/>
    <property type="match status" value="1"/>
</dbReference>
<gene>
    <name evidence="10" type="primary">PPE1_1</name>
    <name evidence="10" type="ORF">GRS66_002223</name>
</gene>
<sequence length="400" mass="44888">MSDDLRRKIALSQFERAKNVLDATFQEAYEDDENDGDALGSLPSFNGQSNRNRKYTGKTGSTTDRISSKEKSSLPTWSDFFDNKELVSLPDRDLDVNTYYTLPTSLLSNTTSIPIFIFHHGAGSSGLSFANLAKELNTKLEGRCGCFAFDARGHAETKFKKADAPICFDRDSFIKDFVSLLNYWFKSKISQEPLQKVSVILIGHSLGGSICTFAYPKLSTELQKKILGITMLDIVEEAAIMALNKVEHFLQNTPNVFESINDAVDWHVQHALSRLRSSAEIAIPALFAPLKSGKVVRITNLKTFSPFWDTWFTDLSHSFVGLPVSKLLILAGNENLDKELIVGQMQGKYQLVVFQDSGHFIQEDSPIKTAITLIDFWKRNDSRNVVIKTNWGQHKTVQNT</sequence>
<dbReference type="SMR" id="A0A6C1DSB6"/>
<feature type="active site" evidence="7">
    <location>
        <position position="205"/>
    </location>
</feature>
<dbReference type="InterPro" id="IPR029058">
    <property type="entry name" value="AB_hydrolase_fold"/>
</dbReference>
<feature type="region of interest" description="Disordered" evidence="8">
    <location>
        <begin position="32"/>
        <end position="70"/>
    </location>
</feature>
<comment type="catalytic activity">
    <reaction evidence="5">
        <text>[phosphatase 2A protein]-C-terminal L-leucine methyl ester + H2O = [phosphatase 2A protein]-C-terminal L-leucine + methanol + H(+)</text>
        <dbReference type="Rhea" id="RHEA:48548"/>
        <dbReference type="Rhea" id="RHEA-COMP:12134"/>
        <dbReference type="Rhea" id="RHEA-COMP:12135"/>
        <dbReference type="ChEBI" id="CHEBI:15377"/>
        <dbReference type="ChEBI" id="CHEBI:15378"/>
        <dbReference type="ChEBI" id="CHEBI:17790"/>
        <dbReference type="ChEBI" id="CHEBI:90516"/>
        <dbReference type="ChEBI" id="CHEBI:90517"/>
        <dbReference type="EC" id="3.1.1.89"/>
    </reaction>
</comment>
<proteinExistence type="inferred from homology"/>
<dbReference type="PANTHER" id="PTHR14189">
    <property type="entry name" value="PROTEIN PHOSPHATASE METHYLESTERASE-1 RELATED"/>
    <property type="match status" value="1"/>
</dbReference>
<name>A0A6C1DSB6_SACPS</name>
<dbReference type="EMBL" id="CP048989">
    <property type="protein sequence ID" value="QID79922.1"/>
    <property type="molecule type" value="Genomic_DNA"/>
</dbReference>
<evidence type="ECO:0000313" key="11">
    <source>
        <dbReference type="Proteomes" id="UP000501346"/>
    </source>
</evidence>
<evidence type="ECO:0000256" key="7">
    <source>
        <dbReference type="PIRSR" id="PIRSR022950-1"/>
    </source>
</evidence>
<dbReference type="Gene3D" id="3.40.50.1820">
    <property type="entry name" value="alpha/beta hydrolase"/>
    <property type="match status" value="1"/>
</dbReference>
<evidence type="ECO:0000256" key="4">
    <source>
        <dbReference type="ARBA" id="ARBA00022801"/>
    </source>
</evidence>
<evidence type="ECO:0000256" key="1">
    <source>
        <dbReference type="ARBA" id="ARBA00008645"/>
    </source>
</evidence>
<keyword evidence="4 6" id="KW-0378">Hydrolase</keyword>
<dbReference type="PIRSF" id="PIRSF022950">
    <property type="entry name" value="PPase_methylesterase_euk"/>
    <property type="match status" value="1"/>
</dbReference>
<comment type="function">
    <text evidence="6">Demethylates proteins that have been reversibly carboxymethylated.</text>
</comment>
<keyword evidence="11" id="KW-1185">Reference proteome</keyword>
<dbReference type="InterPro" id="IPR000073">
    <property type="entry name" value="AB_hydrolase_1"/>
</dbReference>
<evidence type="ECO:0000256" key="2">
    <source>
        <dbReference type="ARBA" id="ARBA00020672"/>
    </source>
</evidence>
<dbReference type="InterPro" id="IPR016812">
    <property type="entry name" value="PPase_methylesterase_euk"/>
</dbReference>
<evidence type="ECO:0000256" key="3">
    <source>
        <dbReference type="ARBA" id="ARBA00022487"/>
    </source>
</evidence>
<dbReference type="Pfam" id="PF00561">
    <property type="entry name" value="Abhydrolase_1"/>
    <property type="match status" value="1"/>
</dbReference>
<evidence type="ECO:0000256" key="5">
    <source>
        <dbReference type="ARBA" id="ARBA00049203"/>
    </source>
</evidence>
<dbReference type="PANTHER" id="PTHR14189:SF0">
    <property type="entry name" value="PROTEIN PHOSPHATASE METHYLESTERASE 1"/>
    <property type="match status" value="1"/>
</dbReference>
<keyword evidence="3 6" id="KW-0719">Serine esterase</keyword>
<feature type="active site" evidence="7">
    <location>
        <position position="359"/>
    </location>
</feature>
<accession>A0A6C1DSB6</accession>
<feature type="active site" evidence="7">
    <location>
        <position position="233"/>
    </location>
</feature>
<protein>
    <recommendedName>
        <fullName evidence="2 6">Protein phosphatase methylesterase 1</fullName>
        <shortName evidence="6">PME-1</shortName>
        <ecNumber evidence="6">3.1.1.-</ecNumber>
    </recommendedName>
</protein>
<dbReference type="Proteomes" id="UP000501346">
    <property type="component" value="Chromosome ScVIII"/>
</dbReference>
<reference evidence="10 11" key="1">
    <citation type="journal article" date="2019" name="BMC Genomics">
        <title>Chromosome level assembly and comparative genome analysis confirm lager-brewing yeasts originated from a single hybridization.</title>
        <authorList>
            <person name="Salazar A.N."/>
            <person name="Gorter de Vries A.R."/>
            <person name="van den Broek M."/>
            <person name="Brouwers N."/>
            <person name="de la Torre Cortes P."/>
            <person name="Kuijpers N.G.A."/>
            <person name="Daran J.G."/>
            <person name="Abeel T."/>
        </authorList>
    </citation>
    <scope>NUCLEOTIDE SEQUENCE [LARGE SCALE GENOMIC DNA]</scope>
    <source>
        <strain evidence="10 11">CBS 1483</strain>
    </source>
</reference>
<feature type="domain" description="AB hydrolase-1" evidence="9">
    <location>
        <begin position="114"/>
        <end position="366"/>
    </location>
</feature>
<dbReference type="SUPFAM" id="SSF53474">
    <property type="entry name" value="alpha/beta-Hydrolases"/>
    <property type="match status" value="1"/>
</dbReference>
<dbReference type="AlphaFoldDB" id="A0A6C1DSB6"/>
<dbReference type="GO" id="GO:0051723">
    <property type="term" value="F:protein methylesterase activity"/>
    <property type="evidence" value="ECO:0007669"/>
    <property type="project" value="UniProtKB-EC"/>
</dbReference>
<evidence type="ECO:0000313" key="10">
    <source>
        <dbReference type="EMBL" id="QID79922.1"/>
    </source>
</evidence>